<dbReference type="AlphaFoldDB" id="A0A2M9CWQ2"/>
<protein>
    <submittedName>
        <fullName evidence="9">Cytochrome b6-f complex iron-sulfur subunit</fullName>
    </submittedName>
</protein>
<dbReference type="GO" id="GO:0051537">
    <property type="term" value="F:2 iron, 2 sulfur cluster binding"/>
    <property type="evidence" value="ECO:0007669"/>
    <property type="project" value="UniProtKB-KW"/>
</dbReference>
<keyword evidence="4" id="KW-0411">Iron-sulfur</keyword>
<name>A0A2M9CWQ2_9BACT</name>
<dbReference type="Gene3D" id="2.102.10.10">
    <property type="entry name" value="Rieske [2Fe-2S] iron-sulphur domain"/>
    <property type="match status" value="1"/>
</dbReference>
<proteinExistence type="predicted"/>
<keyword evidence="1" id="KW-0001">2Fe-2S</keyword>
<keyword evidence="2" id="KW-0479">Metal-binding</keyword>
<reference evidence="9 10" key="1">
    <citation type="submission" date="2017-11" db="EMBL/GenBank/DDBJ databases">
        <title>Genomic Encyclopedia of Archaeal and Bacterial Type Strains, Phase II (KMG-II): From Individual Species to Whole Genera.</title>
        <authorList>
            <person name="Goeker M."/>
        </authorList>
    </citation>
    <scope>NUCLEOTIDE SEQUENCE [LARGE SCALE GENOMIC DNA]</scope>
    <source>
        <strain evidence="9 10">DSM 27268</strain>
    </source>
</reference>
<organism evidence="9 10">
    <name type="scientific">Thermoflavifilum aggregans</name>
    <dbReference type="NCBI Taxonomy" id="454188"/>
    <lineage>
        <taxon>Bacteria</taxon>
        <taxon>Pseudomonadati</taxon>
        <taxon>Bacteroidota</taxon>
        <taxon>Chitinophagia</taxon>
        <taxon>Chitinophagales</taxon>
        <taxon>Chitinophagaceae</taxon>
        <taxon>Thermoflavifilum</taxon>
    </lineage>
</organism>
<dbReference type="PANTHER" id="PTHR10134">
    <property type="entry name" value="CYTOCHROME B-C1 COMPLEX SUBUNIT RIESKE, MITOCHONDRIAL"/>
    <property type="match status" value="1"/>
</dbReference>
<evidence type="ECO:0000256" key="4">
    <source>
        <dbReference type="ARBA" id="ARBA00023014"/>
    </source>
</evidence>
<comment type="caution">
    <text evidence="9">The sequence shown here is derived from an EMBL/GenBank/DDBJ whole genome shotgun (WGS) entry which is preliminary data.</text>
</comment>
<dbReference type="GO" id="GO:0046872">
    <property type="term" value="F:metal ion binding"/>
    <property type="evidence" value="ECO:0007669"/>
    <property type="project" value="UniProtKB-KW"/>
</dbReference>
<keyword evidence="3" id="KW-0408">Iron</keyword>
<evidence type="ECO:0000313" key="10">
    <source>
        <dbReference type="Proteomes" id="UP000230000"/>
    </source>
</evidence>
<dbReference type="EMBL" id="PGFG01000001">
    <property type="protein sequence ID" value="PJJ76238.1"/>
    <property type="molecule type" value="Genomic_DNA"/>
</dbReference>
<dbReference type="PROSITE" id="PS51296">
    <property type="entry name" value="RIESKE"/>
    <property type="match status" value="1"/>
</dbReference>
<dbReference type="OrthoDB" id="165343at2"/>
<feature type="chain" id="PRO_5014683208" evidence="7">
    <location>
        <begin position="20"/>
        <end position="139"/>
    </location>
</feature>
<dbReference type="Proteomes" id="UP000230000">
    <property type="component" value="Unassembled WGS sequence"/>
</dbReference>
<evidence type="ECO:0000256" key="6">
    <source>
        <dbReference type="ARBA" id="ARBA00034078"/>
    </source>
</evidence>
<sequence>MERRIFLQMLGFTAAAACAGCLASCSKSGNGISVSGNSNPSAVSVNLNTQLLNVGDYLVSNGIIIARLSSGNTPSDFTALSAFCTHQGTIVSYVASQNLFYCPTHGSEFSTSGTVLRGPAVTPLKQYTIQISNNILTVS</sequence>
<evidence type="ECO:0000256" key="7">
    <source>
        <dbReference type="SAM" id="SignalP"/>
    </source>
</evidence>
<evidence type="ECO:0000256" key="3">
    <source>
        <dbReference type="ARBA" id="ARBA00023004"/>
    </source>
</evidence>
<keyword evidence="5" id="KW-1015">Disulfide bond</keyword>
<dbReference type="RefSeq" id="WP_100314750.1">
    <property type="nucleotide sequence ID" value="NZ_PGFG01000001.1"/>
</dbReference>
<dbReference type="PROSITE" id="PS51257">
    <property type="entry name" value="PROKAR_LIPOPROTEIN"/>
    <property type="match status" value="1"/>
</dbReference>
<accession>A0A2M9CWQ2</accession>
<feature type="domain" description="Rieske" evidence="8">
    <location>
        <begin position="63"/>
        <end position="138"/>
    </location>
</feature>
<dbReference type="InterPro" id="IPR014349">
    <property type="entry name" value="Rieske_Fe-S_prot"/>
</dbReference>
<evidence type="ECO:0000256" key="2">
    <source>
        <dbReference type="ARBA" id="ARBA00022723"/>
    </source>
</evidence>
<evidence type="ECO:0000313" key="9">
    <source>
        <dbReference type="EMBL" id="PJJ76238.1"/>
    </source>
</evidence>
<evidence type="ECO:0000259" key="8">
    <source>
        <dbReference type="PROSITE" id="PS51296"/>
    </source>
</evidence>
<dbReference type="GO" id="GO:0016020">
    <property type="term" value="C:membrane"/>
    <property type="evidence" value="ECO:0007669"/>
    <property type="project" value="InterPro"/>
</dbReference>
<gene>
    <name evidence="9" type="ORF">BXY57_1847</name>
</gene>
<comment type="cofactor">
    <cofactor evidence="6">
        <name>[2Fe-2S] cluster</name>
        <dbReference type="ChEBI" id="CHEBI:190135"/>
    </cofactor>
</comment>
<keyword evidence="7" id="KW-0732">Signal</keyword>
<evidence type="ECO:0000256" key="5">
    <source>
        <dbReference type="ARBA" id="ARBA00023157"/>
    </source>
</evidence>
<dbReference type="InterPro" id="IPR017941">
    <property type="entry name" value="Rieske_2Fe-2S"/>
</dbReference>
<dbReference type="SUPFAM" id="SSF50022">
    <property type="entry name" value="ISP domain"/>
    <property type="match status" value="1"/>
</dbReference>
<evidence type="ECO:0000256" key="1">
    <source>
        <dbReference type="ARBA" id="ARBA00022714"/>
    </source>
</evidence>
<dbReference type="InterPro" id="IPR005805">
    <property type="entry name" value="Rieske_Fe-S_prot_C"/>
</dbReference>
<dbReference type="InterPro" id="IPR036922">
    <property type="entry name" value="Rieske_2Fe-2S_sf"/>
</dbReference>
<dbReference type="Pfam" id="PF00355">
    <property type="entry name" value="Rieske"/>
    <property type="match status" value="1"/>
</dbReference>
<dbReference type="PRINTS" id="PR00162">
    <property type="entry name" value="RIESKE"/>
</dbReference>
<keyword evidence="10" id="KW-1185">Reference proteome</keyword>
<feature type="signal peptide" evidence="7">
    <location>
        <begin position="1"/>
        <end position="19"/>
    </location>
</feature>